<dbReference type="OrthoDB" id="2148946at2759"/>
<dbReference type="AlphaFoldDB" id="A0A1D2VG42"/>
<protein>
    <recommendedName>
        <fullName evidence="3">HCP-like protein</fullName>
    </recommendedName>
</protein>
<dbReference type="RefSeq" id="XP_020046913.1">
    <property type="nucleotide sequence ID" value="XM_020189822.1"/>
</dbReference>
<dbReference type="Proteomes" id="UP000095038">
    <property type="component" value="Unassembled WGS sequence"/>
</dbReference>
<dbReference type="GO" id="GO:0010972">
    <property type="term" value="P:negative regulation of G2/M transition of mitotic cell cycle"/>
    <property type="evidence" value="ECO:0007669"/>
    <property type="project" value="TreeGrafter"/>
</dbReference>
<evidence type="ECO:0008006" key="3">
    <source>
        <dbReference type="Google" id="ProtNLM"/>
    </source>
</evidence>
<evidence type="ECO:0000313" key="1">
    <source>
        <dbReference type="EMBL" id="ODV60606.1"/>
    </source>
</evidence>
<organism evidence="1 2">
    <name type="scientific">Ascoidea rubescens DSM 1968</name>
    <dbReference type="NCBI Taxonomy" id="1344418"/>
    <lineage>
        <taxon>Eukaryota</taxon>
        <taxon>Fungi</taxon>
        <taxon>Dikarya</taxon>
        <taxon>Ascomycota</taxon>
        <taxon>Saccharomycotina</taxon>
        <taxon>Saccharomycetes</taxon>
        <taxon>Ascoideaceae</taxon>
        <taxon>Ascoidea</taxon>
    </lineage>
</organism>
<feature type="non-terminal residue" evidence="1">
    <location>
        <position position="82"/>
    </location>
</feature>
<evidence type="ECO:0000313" key="2">
    <source>
        <dbReference type="Proteomes" id="UP000095038"/>
    </source>
</evidence>
<reference evidence="2" key="1">
    <citation type="submission" date="2016-05" db="EMBL/GenBank/DDBJ databases">
        <title>Comparative genomics of biotechnologically important yeasts.</title>
        <authorList>
            <consortium name="DOE Joint Genome Institute"/>
            <person name="Riley R."/>
            <person name="Haridas S."/>
            <person name="Wolfe K.H."/>
            <person name="Lopes M.R."/>
            <person name="Hittinger C.T."/>
            <person name="Goker M."/>
            <person name="Salamov A."/>
            <person name="Wisecaver J."/>
            <person name="Long T.M."/>
            <person name="Aerts A.L."/>
            <person name="Barry K."/>
            <person name="Choi C."/>
            <person name="Clum A."/>
            <person name="Coughlan A.Y."/>
            <person name="Deshpande S."/>
            <person name="Douglass A.P."/>
            <person name="Hanson S.J."/>
            <person name="Klenk H.-P."/>
            <person name="Labutti K."/>
            <person name="Lapidus A."/>
            <person name="Lindquist E."/>
            <person name="Lipzen A."/>
            <person name="Meier-Kolthoff J.P."/>
            <person name="Ohm R.A."/>
            <person name="Otillar R.P."/>
            <person name="Pangilinan J."/>
            <person name="Peng Y."/>
            <person name="Rokas A."/>
            <person name="Rosa C.A."/>
            <person name="Scheuner C."/>
            <person name="Sibirny A.A."/>
            <person name="Slot J.C."/>
            <person name="Stielow J.B."/>
            <person name="Sun H."/>
            <person name="Kurtzman C.P."/>
            <person name="Blackwell M."/>
            <person name="Grigoriev I.V."/>
            <person name="Jeffries T.W."/>
        </authorList>
    </citation>
    <scope>NUCLEOTIDE SEQUENCE [LARGE SCALE GENOMIC DNA]</scope>
    <source>
        <strain evidence="2">DSM 1968</strain>
    </source>
</reference>
<proteinExistence type="predicted"/>
<dbReference type="PANTHER" id="PTHR43628">
    <property type="entry name" value="ACTIVATOR OF C KINASE PROTEIN 1-RELATED"/>
    <property type="match status" value="1"/>
</dbReference>
<dbReference type="Gene3D" id="1.25.40.10">
    <property type="entry name" value="Tetratricopeptide repeat domain"/>
    <property type="match status" value="1"/>
</dbReference>
<dbReference type="GO" id="GO:0032153">
    <property type="term" value="C:cell division site"/>
    <property type="evidence" value="ECO:0007669"/>
    <property type="project" value="TreeGrafter"/>
</dbReference>
<name>A0A1D2VG42_9ASCO</name>
<dbReference type="InterPro" id="IPR052945">
    <property type="entry name" value="Mitotic_Regulator"/>
</dbReference>
<dbReference type="PANTHER" id="PTHR43628:SF11">
    <property type="entry name" value="PROTEIN DSF2"/>
    <property type="match status" value="1"/>
</dbReference>
<gene>
    <name evidence="1" type="ORF">ASCRUDRAFT_24010</name>
</gene>
<dbReference type="GeneID" id="30963458"/>
<dbReference type="STRING" id="1344418.A0A1D2VG42"/>
<dbReference type="SUPFAM" id="SSF81901">
    <property type="entry name" value="HCP-like"/>
    <property type="match status" value="1"/>
</dbReference>
<sequence>EIGMSFINGWGVERNENKGLEFVEKSASLGYVEAMVEAGNIWSKKGSHRKKNLYRAAVWYRFADKRGAKLIGTSWIYKEKYM</sequence>
<feature type="non-terminal residue" evidence="1">
    <location>
        <position position="1"/>
    </location>
</feature>
<dbReference type="InterPro" id="IPR011990">
    <property type="entry name" value="TPR-like_helical_dom_sf"/>
</dbReference>
<dbReference type="EMBL" id="KV454481">
    <property type="protein sequence ID" value="ODV60606.1"/>
    <property type="molecule type" value="Genomic_DNA"/>
</dbReference>
<dbReference type="InParanoid" id="A0A1D2VG42"/>
<accession>A0A1D2VG42</accession>
<keyword evidence="2" id="KW-1185">Reference proteome</keyword>